<gene>
    <name evidence="3" type="ORF">ARC20_17285</name>
</gene>
<organism evidence="3 4">
    <name type="scientific">Stenotrophomonas panacihumi</name>
    <dbReference type="NCBI Taxonomy" id="676599"/>
    <lineage>
        <taxon>Bacteria</taxon>
        <taxon>Pseudomonadati</taxon>
        <taxon>Pseudomonadota</taxon>
        <taxon>Gammaproteobacteria</taxon>
        <taxon>Lysobacterales</taxon>
        <taxon>Lysobacteraceae</taxon>
        <taxon>Stenotrophomonas</taxon>
    </lineage>
</organism>
<keyword evidence="2" id="KW-0732">Signal</keyword>
<keyword evidence="1" id="KW-0812">Transmembrane</keyword>
<feature type="signal peptide" evidence="2">
    <location>
        <begin position="1"/>
        <end position="21"/>
    </location>
</feature>
<dbReference type="EMBL" id="LLXU01000011">
    <property type="protein sequence ID" value="KRG48413.1"/>
    <property type="molecule type" value="Genomic_DNA"/>
</dbReference>
<reference evidence="3 4" key="1">
    <citation type="submission" date="2015-10" db="EMBL/GenBank/DDBJ databases">
        <title>Genome sequencing and analysis of members of genus Stenotrophomonas.</title>
        <authorList>
            <person name="Patil P.P."/>
            <person name="Midha S."/>
            <person name="Patil P.B."/>
        </authorList>
    </citation>
    <scope>NUCLEOTIDE SEQUENCE [LARGE SCALE GENOMIC DNA]</scope>
    <source>
        <strain evidence="3 4">JCM 16536</strain>
    </source>
</reference>
<dbReference type="OrthoDB" id="5405606at2"/>
<dbReference type="Proteomes" id="UP000051802">
    <property type="component" value="Unassembled WGS sequence"/>
</dbReference>
<name>A0A0R0ATK9_9GAMM</name>
<accession>A0A0R0ATK9</accession>
<dbReference type="Pfam" id="PF13163">
    <property type="entry name" value="DUF3999"/>
    <property type="match status" value="1"/>
</dbReference>
<dbReference type="InterPro" id="IPR025060">
    <property type="entry name" value="DUF3999"/>
</dbReference>
<dbReference type="STRING" id="676599.ARC20_17285"/>
<feature type="chain" id="PRO_5006391287" description="DUF3999 domain-containing protein" evidence="2">
    <location>
        <begin position="22"/>
        <end position="458"/>
    </location>
</feature>
<evidence type="ECO:0000256" key="2">
    <source>
        <dbReference type="SAM" id="SignalP"/>
    </source>
</evidence>
<keyword evidence="4" id="KW-1185">Reference proteome</keyword>
<dbReference type="RefSeq" id="WP_057642765.1">
    <property type="nucleotide sequence ID" value="NZ_LLXU01000011.1"/>
</dbReference>
<evidence type="ECO:0000256" key="1">
    <source>
        <dbReference type="SAM" id="Phobius"/>
    </source>
</evidence>
<feature type="transmembrane region" description="Helical" evidence="1">
    <location>
        <begin position="428"/>
        <end position="449"/>
    </location>
</feature>
<proteinExistence type="predicted"/>
<comment type="caution">
    <text evidence="3">The sequence shown here is derived from an EMBL/GenBank/DDBJ whole genome shotgun (WGS) entry which is preliminary data.</text>
</comment>
<dbReference type="AlphaFoldDB" id="A0A0R0ATK9"/>
<evidence type="ECO:0008006" key="5">
    <source>
        <dbReference type="Google" id="ProtNLM"/>
    </source>
</evidence>
<sequence length="458" mass="49445">MRRVVCGIVCGLMWVPALALAAVANQPSEYVRQWPLQLENPQAGAYRVPLSEAVYRTAHSPTLADVQPFNAQGQPLPAALAEVDAAVPAAELQALPLFALPAGGVARPGDLELIAERDADGRIRRLQARDAGTTSASDPTPRAWLLDATGLHAPMRALRLEWEAGAAPVQAELRVEGSEDLRDWYLLDPHAAVVDLGNGAQRLQQRRILLDSHARYLRVQLLSGSLPPLRQVSAEVPGPLRPDATRWLGLEGEPQERGYVYTLPGRFPVGQVDVEATDNQATRWIVQSRDREDAPWVQRAGPWLAFQLGSGATAQRSAPQALAVPSRDRYWRLIPDSGEAAAMPKLRVGYRPETLVFIAQGATPYTLAAGSARVQRADAPLSQLVATLRRARGPEWQPARATLSGDAQALAGDAALEPPAKPIDWKTWLLWALLVGGALLVAGFAVTLLRGRNTTPAA</sequence>
<evidence type="ECO:0000313" key="4">
    <source>
        <dbReference type="Proteomes" id="UP000051802"/>
    </source>
</evidence>
<evidence type="ECO:0000313" key="3">
    <source>
        <dbReference type="EMBL" id="KRG48413.1"/>
    </source>
</evidence>
<keyword evidence="1" id="KW-0472">Membrane</keyword>
<keyword evidence="1" id="KW-1133">Transmembrane helix</keyword>
<protein>
    <recommendedName>
        <fullName evidence="5">DUF3999 domain-containing protein</fullName>
    </recommendedName>
</protein>